<evidence type="ECO:0000313" key="3">
    <source>
        <dbReference type="Proteomes" id="UP000029015"/>
    </source>
</evidence>
<keyword evidence="1" id="KW-1133">Transmembrane helix</keyword>
<feature type="transmembrane region" description="Helical" evidence="1">
    <location>
        <begin position="6"/>
        <end position="27"/>
    </location>
</feature>
<evidence type="ECO:0008006" key="4">
    <source>
        <dbReference type="Google" id="ProtNLM"/>
    </source>
</evidence>
<dbReference type="KEGG" id="bact:AB656_01025"/>
<accession>A0A086YZT1</accession>
<dbReference type="EMBL" id="JGYK01000001">
    <property type="protein sequence ID" value="KFI39781.1"/>
    <property type="molecule type" value="Genomic_DNA"/>
</dbReference>
<dbReference type="AlphaFoldDB" id="A0A086YZT1"/>
<keyword evidence="3" id="KW-1185">Reference proteome</keyword>
<dbReference type="OrthoDB" id="3182403at2"/>
<keyword evidence="1" id="KW-0812">Transmembrane</keyword>
<sequence>MPIDLSDAIIVALINSAALIWVGWLQYRQNKELKAQRQTQAQDDRQKAMEQGMRALMKGELVAIHERFVQAGRPMPVEIKDEADQVYDAYHALGGNGTGTELHRQIMVANVSDDHPYHQEGPA</sequence>
<keyword evidence="1" id="KW-0472">Membrane</keyword>
<proteinExistence type="predicted"/>
<name>A0A086YZT1_9BIFI</name>
<protein>
    <recommendedName>
        <fullName evidence="4">Phage minor structural protein</fullName>
    </recommendedName>
</protein>
<evidence type="ECO:0000313" key="2">
    <source>
        <dbReference type="EMBL" id="KFI39781.1"/>
    </source>
</evidence>
<dbReference type="RefSeq" id="WP_033504620.1">
    <property type="nucleotide sequence ID" value="NZ_CP011786.1"/>
</dbReference>
<dbReference type="PATRIC" id="fig|1437605.7.peg.206"/>
<comment type="caution">
    <text evidence="2">The sequence shown here is derived from an EMBL/GenBank/DDBJ whole genome shotgun (WGS) entry which is preliminary data.</text>
</comment>
<organism evidence="2 3">
    <name type="scientific">Bifidobacterium actinocoloniiforme DSM 22766</name>
    <dbReference type="NCBI Taxonomy" id="1437605"/>
    <lineage>
        <taxon>Bacteria</taxon>
        <taxon>Bacillati</taxon>
        <taxon>Actinomycetota</taxon>
        <taxon>Actinomycetes</taxon>
        <taxon>Bifidobacteriales</taxon>
        <taxon>Bifidobacteriaceae</taxon>
        <taxon>Bifidobacterium</taxon>
    </lineage>
</organism>
<dbReference type="eggNOG" id="ENOG5031Y9V">
    <property type="taxonomic scope" value="Bacteria"/>
</dbReference>
<reference evidence="2 3" key="1">
    <citation type="submission" date="2014-03" db="EMBL/GenBank/DDBJ databases">
        <title>Genomics of Bifidobacteria.</title>
        <authorList>
            <person name="Ventura M."/>
            <person name="Milani C."/>
            <person name="Lugli G.A."/>
        </authorList>
    </citation>
    <scope>NUCLEOTIDE SEQUENCE [LARGE SCALE GENOMIC DNA]</scope>
    <source>
        <strain evidence="2 3">DSM 22766</strain>
    </source>
</reference>
<evidence type="ECO:0000256" key="1">
    <source>
        <dbReference type="SAM" id="Phobius"/>
    </source>
</evidence>
<gene>
    <name evidence="2" type="ORF">BACT_0481</name>
</gene>
<dbReference type="Proteomes" id="UP000029015">
    <property type="component" value="Unassembled WGS sequence"/>
</dbReference>